<feature type="non-terminal residue" evidence="1">
    <location>
        <position position="136"/>
    </location>
</feature>
<sequence>MDLEKFYREDHTFYKKWTSKPVINWDLFTSLAGFWEDAVVDNIDEEYNRLIQHLRDSAKRAEGSRATKKRLSFGTLELIRQHGAARASGNYQLTSELAKRCREAKKEDLKERRAAVLAEAAEAGKSIRNARRDFAN</sequence>
<gene>
    <name evidence="1" type="ORF">ANCDUO_13383</name>
</gene>
<organism evidence="1 2">
    <name type="scientific">Ancylostoma duodenale</name>
    <dbReference type="NCBI Taxonomy" id="51022"/>
    <lineage>
        <taxon>Eukaryota</taxon>
        <taxon>Metazoa</taxon>
        <taxon>Ecdysozoa</taxon>
        <taxon>Nematoda</taxon>
        <taxon>Chromadorea</taxon>
        <taxon>Rhabditida</taxon>
        <taxon>Rhabditina</taxon>
        <taxon>Rhabditomorpha</taxon>
        <taxon>Strongyloidea</taxon>
        <taxon>Ancylostomatidae</taxon>
        <taxon>Ancylostomatinae</taxon>
        <taxon>Ancylostoma</taxon>
    </lineage>
</organism>
<evidence type="ECO:0000313" key="2">
    <source>
        <dbReference type="Proteomes" id="UP000054047"/>
    </source>
</evidence>
<dbReference type="EMBL" id="KN735744">
    <property type="protein sequence ID" value="KIH56439.1"/>
    <property type="molecule type" value="Genomic_DNA"/>
</dbReference>
<protein>
    <submittedName>
        <fullName evidence="1">Uncharacterized protein</fullName>
    </submittedName>
</protein>
<dbReference type="Proteomes" id="UP000054047">
    <property type="component" value="Unassembled WGS sequence"/>
</dbReference>
<accession>A0A0C2GC45</accession>
<dbReference type="AlphaFoldDB" id="A0A0C2GC45"/>
<name>A0A0C2GC45_9BILA</name>
<reference evidence="1 2" key="1">
    <citation type="submission" date="2013-12" db="EMBL/GenBank/DDBJ databases">
        <title>Draft genome of the parsitic nematode Ancylostoma duodenale.</title>
        <authorList>
            <person name="Mitreva M."/>
        </authorList>
    </citation>
    <scope>NUCLEOTIDE SEQUENCE [LARGE SCALE GENOMIC DNA]</scope>
    <source>
        <strain evidence="1 2">Zhejiang</strain>
    </source>
</reference>
<evidence type="ECO:0000313" key="1">
    <source>
        <dbReference type="EMBL" id="KIH56439.1"/>
    </source>
</evidence>
<keyword evidence="2" id="KW-1185">Reference proteome</keyword>
<proteinExistence type="predicted"/>